<dbReference type="InterPro" id="IPR014330">
    <property type="entry name" value="RNA-bd_S4-rel_YaaA"/>
</dbReference>
<evidence type="ECO:0000313" key="2">
    <source>
        <dbReference type="EMBL" id="UUX33070.1"/>
    </source>
</evidence>
<keyword evidence="1" id="KW-0694">RNA-binding</keyword>
<dbReference type="Pfam" id="PF13275">
    <property type="entry name" value="S4_2"/>
    <property type="match status" value="1"/>
</dbReference>
<accession>A0ABY5P382</accession>
<dbReference type="InterPro" id="IPR036986">
    <property type="entry name" value="S4_RNA-bd_sf"/>
</dbReference>
<dbReference type="EMBL" id="CP102453">
    <property type="protein sequence ID" value="UUX33070.1"/>
    <property type="molecule type" value="Genomic_DNA"/>
</dbReference>
<name>A0ABY5P382_9LACT</name>
<dbReference type="RefSeq" id="WP_313792570.1">
    <property type="nucleotide sequence ID" value="NZ_CP102453.1"/>
</dbReference>
<proteinExistence type="predicted"/>
<organism evidence="2 3">
    <name type="scientific">Fundicoccus culcitae</name>
    <dbReference type="NCBI Taxonomy" id="2969821"/>
    <lineage>
        <taxon>Bacteria</taxon>
        <taxon>Bacillati</taxon>
        <taxon>Bacillota</taxon>
        <taxon>Bacilli</taxon>
        <taxon>Lactobacillales</taxon>
        <taxon>Aerococcaceae</taxon>
        <taxon>Fundicoccus</taxon>
    </lineage>
</organism>
<evidence type="ECO:0000313" key="3">
    <source>
        <dbReference type="Proteomes" id="UP001315967"/>
    </source>
</evidence>
<sequence length="82" mass="9555">MQQKILKIRDSYITLGQLLKLESYIPSGGMAKWYLSEFEVYLNDELEQRRGKKLYSGDKIFLPNENMTITIQQISPAKPNET</sequence>
<gene>
    <name evidence="2" type="primary">yaaA</name>
    <name evidence="2" type="ORF">NRE15_09120</name>
</gene>
<dbReference type="SUPFAM" id="SSF55174">
    <property type="entry name" value="Alpha-L RNA-binding motif"/>
    <property type="match status" value="1"/>
</dbReference>
<dbReference type="NCBIfam" id="TIGR02988">
    <property type="entry name" value="YaaA_near_RecF"/>
    <property type="match status" value="1"/>
</dbReference>
<reference evidence="2 3" key="1">
    <citation type="submission" date="2022-08" db="EMBL/GenBank/DDBJ databases">
        <title>Aerococcaceae sp. nov isolated from spoiled eye mask.</title>
        <authorList>
            <person name="Zhou G."/>
            <person name="Xie X.-B."/>
            <person name="Shi Q.-S."/>
            <person name="Wang Y.-S."/>
            <person name="Wen X."/>
            <person name="Peng H."/>
            <person name="Yang X.-J."/>
            <person name="Tao H.-B."/>
            <person name="Huang X.-M."/>
        </authorList>
    </citation>
    <scope>NUCLEOTIDE SEQUENCE [LARGE SCALE GENOMIC DNA]</scope>
    <source>
        <strain evidence="3">DM20194951</strain>
    </source>
</reference>
<dbReference type="Gene3D" id="3.10.290.10">
    <property type="entry name" value="RNA-binding S4 domain"/>
    <property type="match status" value="1"/>
</dbReference>
<dbReference type="Proteomes" id="UP001315967">
    <property type="component" value="Chromosome"/>
</dbReference>
<evidence type="ECO:0000256" key="1">
    <source>
        <dbReference type="PROSITE-ProRule" id="PRU00182"/>
    </source>
</evidence>
<dbReference type="PROSITE" id="PS50889">
    <property type="entry name" value="S4"/>
    <property type="match status" value="1"/>
</dbReference>
<keyword evidence="3" id="KW-1185">Reference proteome</keyword>
<protein>
    <submittedName>
        <fullName evidence="2">S4 domain-containing protein YaaA</fullName>
    </submittedName>
</protein>